<sequence length="133" mass="14694">MKLRPTFIDLSLHRVSSVDSERLVNLSPSSQQESSTDSRCNATTRVPAPLIALPPLRFTYRSHFVITGTTITRSEVDLDASTGEIILGVLDSSTPVPKLGVLLGWDVKDSVAKEIVCGWRWAWNQILEQSDSL</sequence>
<protein>
    <submittedName>
        <fullName evidence="1">Uncharacterized protein</fullName>
    </submittedName>
</protein>
<gene>
    <name evidence="1" type="ORF">BLNAU_21463</name>
</gene>
<comment type="caution">
    <text evidence="1">The sequence shown here is derived from an EMBL/GenBank/DDBJ whole genome shotgun (WGS) entry which is preliminary data.</text>
</comment>
<evidence type="ECO:0000313" key="1">
    <source>
        <dbReference type="EMBL" id="KAK2943631.1"/>
    </source>
</evidence>
<organism evidence="1 2">
    <name type="scientific">Blattamonas nauphoetae</name>
    <dbReference type="NCBI Taxonomy" id="2049346"/>
    <lineage>
        <taxon>Eukaryota</taxon>
        <taxon>Metamonada</taxon>
        <taxon>Preaxostyla</taxon>
        <taxon>Oxymonadida</taxon>
        <taxon>Blattamonas</taxon>
    </lineage>
</organism>
<name>A0ABQ9WYZ0_9EUKA</name>
<accession>A0ABQ9WYZ0</accession>
<evidence type="ECO:0000313" key="2">
    <source>
        <dbReference type="Proteomes" id="UP001281761"/>
    </source>
</evidence>
<keyword evidence="2" id="KW-1185">Reference proteome</keyword>
<dbReference type="Proteomes" id="UP001281761">
    <property type="component" value="Unassembled WGS sequence"/>
</dbReference>
<reference evidence="1 2" key="1">
    <citation type="journal article" date="2022" name="bioRxiv">
        <title>Genomics of Preaxostyla Flagellates Illuminates Evolutionary Transitions and the Path Towards Mitochondrial Loss.</title>
        <authorList>
            <person name="Novak L.V.F."/>
            <person name="Treitli S.C."/>
            <person name="Pyrih J."/>
            <person name="Halakuc P."/>
            <person name="Pipaliya S.V."/>
            <person name="Vacek V."/>
            <person name="Brzon O."/>
            <person name="Soukal P."/>
            <person name="Eme L."/>
            <person name="Dacks J.B."/>
            <person name="Karnkowska A."/>
            <person name="Elias M."/>
            <person name="Hampl V."/>
        </authorList>
    </citation>
    <scope>NUCLEOTIDE SEQUENCE [LARGE SCALE GENOMIC DNA]</scope>
    <source>
        <strain evidence="1">NAU3</strain>
        <tissue evidence="1">Gut</tissue>
    </source>
</reference>
<dbReference type="EMBL" id="JARBJD010000336">
    <property type="protein sequence ID" value="KAK2943631.1"/>
    <property type="molecule type" value="Genomic_DNA"/>
</dbReference>
<proteinExistence type="predicted"/>